<sequence length="189" mass="21211">MTPTLTPPNEPDNIIVLSPSRNTPEPTGPWSSPASAQIVPETPLLQQSSSNTFGSTPDFTDATTQTFDDYSTHISTLDLTQLRRSRRQAMTELENSTAEVNRLLVSGQILEAIKLTTQALVKQAEHDLVEARLKLVQAENKASKAIRKRTVASWIIGLIVLMFAIWSQYDSPDRIYIRNTQKQFWEGRD</sequence>
<keyword evidence="3" id="KW-0812">Transmembrane</keyword>
<proteinExistence type="predicted"/>
<dbReference type="Proteomes" id="UP000016932">
    <property type="component" value="Unassembled WGS sequence"/>
</dbReference>
<evidence type="ECO:0000313" key="5">
    <source>
        <dbReference type="Proteomes" id="UP000016932"/>
    </source>
</evidence>
<feature type="transmembrane region" description="Helical" evidence="3">
    <location>
        <begin position="151"/>
        <end position="169"/>
    </location>
</feature>
<evidence type="ECO:0000256" key="1">
    <source>
        <dbReference type="SAM" id="Coils"/>
    </source>
</evidence>
<feature type="coiled-coil region" evidence="1">
    <location>
        <begin position="79"/>
        <end position="148"/>
    </location>
</feature>
<dbReference type="RefSeq" id="XP_007924355.1">
    <property type="nucleotide sequence ID" value="XM_007926164.1"/>
</dbReference>
<dbReference type="OrthoDB" id="10460457at2759"/>
<protein>
    <submittedName>
        <fullName evidence="4">Uncharacterized protein</fullName>
    </submittedName>
</protein>
<keyword evidence="1" id="KW-0175">Coiled coil</keyword>
<feature type="region of interest" description="Disordered" evidence="2">
    <location>
        <begin position="1"/>
        <end position="34"/>
    </location>
</feature>
<dbReference type="GeneID" id="19341991"/>
<accession>M3B648</accession>
<feature type="compositionally biased region" description="Polar residues" evidence="2">
    <location>
        <begin position="19"/>
        <end position="34"/>
    </location>
</feature>
<dbReference type="VEuPathDB" id="FungiDB:MYCFIDRAFT_82919"/>
<gene>
    <name evidence="4" type="ORF">MYCFIDRAFT_82919</name>
</gene>
<organism evidence="4 5">
    <name type="scientific">Pseudocercospora fijiensis (strain CIRAD86)</name>
    <name type="common">Black leaf streak disease fungus</name>
    <name type="synonym">Mycosphaerella fijiensis</name>
    <dbReference type="NCBI Taxonomy" id="383855"/>
    <lineage>
        <taxon>Eukaryota</taxon>
        <taxon>Fungi</taxon>
        <taxon>Dikarya</taxon>
        <taxon>Ascomycota</taxon>
        <taxon>Pezizomycotina</taxon>
        <taxon>Dothideomycetes</taxon>
        <taxon>Dothideomycetidae</taxon>
        <taxon>Mycosphaerellales</taxon>
        <taxon>Mycosphaerellaceae</taxon>
        <taxon>Pseudocercospora</taxon>
    </lineage>
</organism>
<keyword evidence="3" id="KW-1133">Transmembrane helix</keyword>
<evidence type="ECO:0000256" key="3">
    <source>
        <dbReference type="SAM" id="Phobius"/>
    </source>
</evidence>
<feature type="compositionally biased region" description="Pro residues" evidence="2">
    <location>
        <begin position="1"/>
        <end position="10"/>
    </location>
</feature>
<dbReference type="EMBL" id="KB446557">
    <property type="protein sequence ID" value="EME84842.1"/>
    <property type="molecule type" value="Genomic_DNA"/>
</dbReference>
<name>M3B648_PSEFD</name>
<dbReference type="AlphaFoldDB" id="M3B648"/>
<dbReference type="HOGENOM" id="CLU_1435004_0_0_1"/>
<reference evidence="4 5" key="1">
    <citation type="journal article" date="2012" name="PLoS Pathog.">
        <title>Diverse lifestyles and strategies of plant pathogenesis encoded in the genomes of eighteen Dothideomycetes fungi.</title>
        <authorList>
            <person name="Ohm R.A."/>
            <person name="Feau N."/>
            <person name="Henrissat B."/>
            <person name="Schoch C.L."/>
            <person name="Horwitz B.A."/>
            <person name="Barry K.W."/>
            <person name="Condon B.J."/>
            <person name="Copeland A.C."/>
            <person name="Dhillon B."/>
            <person name="Glaser F."/>
            <person name="Hesse C.N."/>
            <person name="Kosti I."/>
            <person name="LaButti K."/>
            <person name="Lindquist E.A."/>
            <person name="Lucas S."/>
            <person name="Salamov A.A."/>
            <person name="Bradshaw R.E."/>
            <person name="Ciuffetti L."/>
            <person name="Hamelin R.C."/>
            <person name="Kema G.H.J."/>
            <person name="Lawrence C."/>
            <person name="Scott J.A."/>
            <person name="Spatafora J.W."/>
            <person name="Turgeon B.G."/>
            <person name="de Wit P.J.G.M."/>
            <person name="Zhong S."/>
            <person name="Goodwin S.B."/>
            <person name="Grigoriev I.V."/>
        </authorList>
    </citation>
    <scope>NUCLEOTIDE SEQUENCE [LARGE SCALE GENOMIC DNA]</scope>
    <source>
        <strain evidence="4 5">CIRAD86</strain>
    </source>
</reference>
<dbReference type="KEGG" id="pfj:MYCFIDRAFT_82919"/>
<evidence type="ECO:0000256" key="2">
    <source>
        <dbReference type="SAM" id="MobiDB-lite"/>
    </source>
</evidence>
<evidence type="ECO:0000313" key="4">
    <source>
        <dbReference type="EMBL" id="EME84842.1"/>
    </source>
</evidence>
<keyword evidence="3" id="KW-0472">Membrane</keyword>
<keyword evidence="5" id="KW-1185">Reference proteome</keyword>